<evidence type="ECO:0000313" key="1">
    <source>
        <dbReference type="EMBL" id="KAK1320077.1"/>
    </source>
</evidence>
<gene>
    <name evidence="1" type="ORF">QJS10_CPA03g01478</name>
</gene>
<comment type="caution">
    <text evidence="1">The sequence shown here is derived from an EMBL/GenBank/DDBJ whole genome shotgun (WGS) entry which is preliminary data.</text>
</comment>
<name>A0AAV9F635_ACOCL</name>
<reference evidence="1" key="2">
    <citation type="submission" date="2023-06" db="EMBL/GenBank/DDBJ databases">
        <authorList>
            <person name="Ma L."/>
            <person name="Liu K.-W."/>
            <person name="Li Z."/>
            <person name="Hsiao Y.-Y."/>
            <person name="Qi Y."/>
            <person name="Fu T."/>
            <person name="Tang G."/>
            <person name="Zhang D."/>
            <person name="Sun W.-H."/>
            <person name="Liu D.-K."/>
            <person name="Li Y."/>
            <person name="Chen G.-Z."/>
            <person name="Liu X.-D."/>
            <person name="Liao X.-Y."/>
            <person name="Jiang Y.-T."/>
            <person name="Yu X."/>
            <person name="Hao Y."/>
            <person name="Huang J."/>
            <person name="Zhao X.-W."/>
            <person name="Ke S."/>
            <person name="Chen Y.-Y."/>
            <person name="Wu W.-L."/>
            <person name="Hsu J.-L."/>
            <person name="Lin Y.-F."/>
            <person name="Huang M.-D."/>
            <person name="Li C.-Y."/>
            <person name="Huang L."/>
            <person name="Wang Z.-W."/>
            <person name="Zhao X."/>
            <person name="Zhong W.-Y."/>
            <person name="Peng D.-H."/>
            <person name="Ahmad S."/>
            <person name="Lan S."/>
            <person name="Zhang J.-S."/>
            <person name="Tsai W.-C."/>
            <person name="Van De Peer Y."/>
            <person name="Liu Z.-J."/>
        </authorList>
    </citation>
    <scope>NUCLEOTIDE SEQUENCE</scope>
    <source>
        <strain evidence="1">CP</strain>
        <tissue evidence="1">Leaves</tissue>
    </source>
</reference>
<dbReference type="Proteomes" id="UP001180020">
    <property type="component" value="Unassembled WGS sequence"/>
</dbReference>
<reference evidence="1" key="1">
    <citation type="journal article" date="2023" name="Nat. Commun.">
        <title>Diploid and tetraploid genomes of Acorus and the evolution of monocots.</title>
        <authorList>
            <person name="Ma L."/>
            <person name="Liu K.W."/>
            <person name="Li Z."/>
            <person name="Hsiao Y.Y."/>
            <person name="Qi Y."/>
            <person name="Fu T."/>
            <person name="Tang G.D."/>
            <person name="Zhang D."/>
            <person name="Sun W.H."/>
            <person name="Liu D.K."/>
            <person name="Li Y."/>
            <person name="Chen G.Z."/>
            <person name="Liu X.D."/>
            <person name="Liao X.Y."/>
            <person name="Jiang Y.T."/>
            <person name="Yu X."/>
            <person name="Hao Y."/>
            <person name="Huang J."/>
            <person name="Zhao X.W."/>
            <person name="Ke S."/>
            <person name="Chen Y.Y."/>
            <person name="Wu W.L."/>
            <person name="Hsu J.L."/>
            <person name="Lin Y.F."/>
            <person name="Huang M.D."/>
            <person name="Li C.Y."/>
            <person name="Huang L."/>
            <person name="Wang Z.W."/>
            <person name="Zhao X."/>
            <person name="Zhong W.Y."/>
            <person name="Peng D.H."/>
            <person name="Ahmad S."/>
            <person name="Lan S."/>
            <person name="Zhang J.S."/>
            <person name="Tsai W.C."/>
            <person name="Van de Peer Y."/>
            <person name="Liu Z.J."/>
        </authorList>
    </citation>
    <scope>NUCLEOTIDE SEQUENCE</scope>
    <source>
        <strain evidence="1">CP</strain>
    </source>
</reference>
<dbReference type="EMBL" id="JAUJYO010000003">
    <property type="protein sequence ID" value="KAK1320077.1"/>
    <property type="molecule type" value="Genomic_DNA"/>
</dbReference>
<accession>A0AAV9F635</accession>
<sequence>MVYQNKVGYGIPVTTYAILQSSKLIRGAVKKNNLKIPLPANHETNTLRSFSMYII</sequence>
<proteinExistence type="predicted"/>
<evidence type="ECO:0000313" key="2">
    <source>
        <dbReference type="Proteomes" id="UP001180020"/>
    </source>
</evidence>
<protein>
    <submittedName>
        <fullName evidence="1">Uncharacterized protein</fullName>
    </submittedName>
</protein>
<organism evidence="1 2">
    <name type="scientific">Acorus calamus</name>
    <name type="common">Sweet flag</name>
    <dbReference type="NCBI Taxonomy" id="4465"/>
    <lineage>
        <taxon>Eukaryota</taxon>
        <taxon>Viridiplantae</taxon>
        <taxon>Streptophyta</taxon>
        <taxon>Embryophyta</taxon>
        <taxon>Tracheophyta</taxon>
        <taxon>Spermatophyta</taxon>
        <taxon>Magnoliopsida</taxon>
        <taxon>Liliopsida</taxon>
        <taxon>Acoraceae</taxon>
        <taxon>Acorus</taxon>
    </lineage>
</organism>
<dbReference type="AlphaFoldDB" id="A0AAV9F635"/>
<keyword evidence="2" id="KW-1185">Reference proteome</keyword>